<keyword evidence="2" id="KW-0808">Transferase</keyword>
<dbReference type="SUPFAM" id="SSF55060">
    <property type="entry name" value="GHMP Kinase, C-terminal domain"/>
    <property type="match status" value="1"/>
</dbReference>
<keyword evidence="3" id="KW-0067">ATP-binding</keyword>
<feature type="region of interest" description="Disordered" evidence="4">
    <location>
        <begin position="180"/>
        <end position="256"/>
    </location>
</feature>
<evidence type="ECO:0000256" key="4">
    <source>
        <dbReference type="SAM" id="MobiDB-lite"/>
    </source>
</evidence>
<reference evidence="6" key="1">
    <citation type="journal article" date="2019" name="Int. J. Syst. Evol. Microbiol.">
        <title>The Global Catalogue of Microorganisms (GCM) 10K type strain sequencing project: providing services to taxonomists for standard genome sequencing and annotation.</title>
        <authorList>
            <consortium name="The Broad Institute Genomics Platform"/>
            <consortium name="The Broad Institute Genome Sequencing Center for Infectious Disease"/>
            <person name="Wu L."/>
            <person name="Ma J."/>
        </authorList>
    </citation>
    <scope>NUCLEOTIDE SEQUENCE [LARGE SCALE GENOMIC DNA]</scope>
    <source>
        <strain evidence="6">NBRC 108730</strain>
    </source>
</reference>
<proteinExistence type="predicted"/>
<dbReference type="Gene3D" id="3.30.230.10">
    <property type="match status" value="1"/>
</dbReference>
<evidence type="ECO:0000313" key="6">
    <source>
        <dbReference type="Proteomes" id="UP001157017"/>
    </source>
</evidence>
<feature type="compositionally biased region" description="Basic residues" evidence="4">
    <location>
        <begin position="40"/>
        <end position="53"/>
    </location>
</feature>
<organism evidence="5 6">
    <name type="scientific">Angustibacter aerolatus</name>
    <dbReference type="NCBI Taxonomy" id="1162965"/>
    <lineage>
        <taxon>Bacteria</taxon>
        <taxon>Bacillati</taxon>
        <taxon>Actinomycetota</taxon>
        <taxon>Actinomycetes</taxon>
        <taxon>Kineosporiales</taxon>
        <taxon>Kineosporiaceae</taxon>
    </lineage>
</organism>
<name>A0ABQ6JDJ5_9ACTN</name>
<dbReference type="Proteomes" id="UP001157017">
    <property type="component" value="Unassembled WGS sequence"/>
</dbReference>
<gene>
    <name evidence="5" type="ORF">GCM10025868_15150</name>
</gene>
<feature type="region of interest" description="Disordered" evidence="4">
    <location>
        <begin position="27"/>
        <end position="56"/>
    </location>
</feature>
<keyword evidence="6" id="KW-1185">Reference proteome</keyword>
<dbReference type="PANTHER" id="PTHR43527">
    <property type="entry name" value="4-DIPHOSPHOCYTIDYL-2-C-METHYL-D-ERYTHRITOL KINASE, CHLOROPLASTIC"/>
    <property type="match status" value="1"/>
</dbReference>
<dbReference type="InterPro" id="IPR014721">
    <property type="entry name" value="Ribsml_uS5_D2-typ_fold_subgr"/>
</dbReference>
<sequence>MPTDDTNLALRAARLVATRGEVEQGAVLEPAQGHPGGGRHGGRLGRRRRRARGLRSGLAHRDVARRACTRWPASLGSDVAFALVGGTAIGQGRGEQISPALARGQYHWVLALSATGLSTAAVYAEHDRLATGHQPAEPRVADAVMQALRTGDAVALGRSLRNDLQRAAVSLRPELGDLVEPGAGVRRPRRRRERLGADRRLPGARPRARARPVGGAHGVRRLRAGQARARPGARRPHRRPAEDPVSTKGRAWPTTW</sequence>
<dbReference type="EMBL" id="BSUZ01000001">
    <property type="protein sequence ID" value="GMA86265.1"/>
    <property type="molecule type" value="Genomic_DNA"/>
</dbReference>
<evidence type="ECO:0000256" key="2">
    <source>
        <dbReference type="ARBA" id="ARBA00022777"/>
    </source>
</evidence>
<dbReference type="Gene3D" id="3.30.70.890">
    <property type="entry name" value="GHMP kinase, C-terminal domain"/>
    <property type="match status" value="1"/>
</dbReference>
<keyword evidence="2" id="KW-0418">Kinase</keyword>
<evidence type="ECO:0000256" key="1">
    <source>
        <dbReference type="ARBA" id="ARBA00022741"/>
    </source>
</evidence>
<keyword evidence="1" id="KW-0547">Nucleotide-binding</keyword>
<protein>
    <submittedName>
        <fullName evidence="5">Uncharacterized protein</fullName>
    </submittedName>
</protein>
<dbReference type="InterPro" id="IPR036554">
    <property type="entry name" value="GHMP_kinase_C_sf"/>
</dbReference>
<dbReference type="PANTHER" id="PTHR43527:SF2">
    <property type="entry name" value="4-DIPHOSPHOCYTIDYL-2-C-METHYL-D-ERYTHRITOL KINASE, CHLOROPLASTIC"/>
    <property type="match status" value="1"/>
</dbReference>
<accession>A0ABQ6JDJ5</accession>
<evidence type="ECO:0000313" key="5">
    <source>
        <dbReference type="EMBL" id="GMA86265.1"/>
    </source>
</evidence>
<evidence type="ECO:0000256" key="3">
    <source>
        <dbReference type="ARBA" id="ARBA00022840"/>
    </source>
</evidence>
<comment type="caution">
    <text evidence="5">The sequence shown here is derived from an EMBL/GenBank/DDBJ whole genome shotgun (WGS) entry which is preliminary data.</text>
</comment>